<keyword evidence="2" id="KW-0808">Transferase</keyword>
<evidence type="ECO:0000259" key="1">
    <source>
        <dbReference type="Pfam" id="PF01425"/>
    </source>
</evidence>
<dbReference type="PANTHER" id="PTHR11895:SF76">
    <property type="entry name" value="INDOLEACETAMIDE HYDROLASE"/>
    <property type="match status" value="1"/>
</dbReference>
<dbReference type="AlphaFoldDB" id="A0A5P3A7L8"/>
<protein>
    <submittedName>
        <fullName evidence="2">Glutamyl-tRNA(Gln) amidotransferase subunit A</fullName>
        <ecNumber evidence="2">6.3.5.-</ecNumber>
    </submittedName>
</protein>
<dbReference type="Gene3D" id="3.90.1300.10">
    <property type="entry name" value="Amidase signature (AS) domain"/>
    <property type="match status" value="1"/>
</dbReference>
<dbReference type="KEGG" id="rid:RIdsm_00017"/>
<evidence type="ECO:0000313" key="2">
    <source>
        <dbReference type="EMBL" id="QEW24245.1"/>
    </source>
</evidence>
<dbReference type="Pfam" id="PF01425">
    <property type="entry name" value="Amidase"/>
    <property type="match status" value="1"/>
</dbReference>
<reference evidence="2 3" key="1">
    <citation type="submission" date="2018-08" db="EMBL/GenBank/DDBJ databases">
        <title>Genetic Globetrotter - A new plasmid hitch-hiking vast phylogenetic and geographic distances.</title>
        <authorList>
            <person name="Vollmers J."/>
            <person name="Petersen J."/>
        </authorList>
    </citation>
    <scope>NUCLEOTIDE SEQUENCE [LARGE SCALE GENOMIC DNA]</scope>
    <source>
        <strain evidence="2 3">DSM 26383</strain>
    </source>
</reference>
<dbReference type="PANTHER" id="PTHR11895">
    <property type="entry name" value="TRANSAMIDASE"/>
    <property type="match status" value="1"/>
</dbReference>
<dbReference type="PROSITE" id="PS00571">
    <property type="entry name" value="AMIDASES"/>
    <property type="match status" value="1"/>
</dbReference>
<dbReference type="InterPro" id="IPR000120">
    <property type="entry name" value="Amidase"/>
</dbReference>
<gene>
    <name evidence="2" type="primary">gatA_1</name>
    <name evidence="2" type="ORF">RIdsm_00017</name>
</gene>
<accession>A0A5P3A7L8</accession>
<evidence type="ECO:0000313" key="3">
    <source>
        <dbReference type="Proteomes" id="UP000325785"/>
    </source>
</evidence>
<dbReference type="Proteomes" id="UP000325785">
    <property type="component" value="Chromosome"/>
</dbReference>
<dbReference type="InterPro" id="IPR023631">
    <property type="entry name" value="Amidase_dom"/>
</dbReference>
<keyword evidence="2" id="KW-0436">Ligase</keyword>
<dbReference type="GO" id="GO:0016874">
    <property type="term" value="F:ligase activity"/>
    <property type="evidence" value="ECO:0007669"/>
    <property type="project" value="UniProtKB-KW"/>
</dbReference>
<dbReference type="GO" id="GO:0016740">
    <property type="term" value="F:transferase activity"/>
    <property type="evidence" value="ECO:0007669"/>
    <property type="project" value="UniProtKB-KW"/>
</dbReference>
<sequence length="493" mass="52132">MDTLTKTFETGGPNMSAKPSTTDEFIEMTATQAVGLLKSGEATPLDFVDAAIARIEEVEPDINALPIRFFEEARAAAKAFPSQAHAGADRPGWLAGLPVVVKDYNDVGGQLTTYGSPIFAENRVEASDYTVETLEESGGIPMAKSNVPEIAGANTFNPVFGATRNPWDQRMTVGGSSGGSAAALAVGEAWLATGNDLGGSLRIPASYCGIVGLRPSVGRVPRGAGLPAFDPLWVEGPMARNVADTALMLDSLAHGHGRDPLSHPAPSVPFVEAVKAPKAPKRVAYTPDLNLSLVDPEVAETCRAGAMAFSAVGAGVDEACPDFSGGLEAFQTLRAILVASVRGDLLETDRDLVAPEIIWNIEKGQNITADEVLQAERARAAIFHKVAAFFETYDILACPTVAVPPYPVEQRFPTHIGDTELTTYIDWMFLTFVITLTGCPAISVPCGTTRSGLPVGLQLIGKPKGDFDLLSAAQLLETEMGLADQMPIRPRKS</sequence>
<name>A0A5P3A7L8_9RHOB</name>
<dbReference type="InterPro" id="IPR036928">
    <property type="entry name" value="AS_sf"/>
</dbReference>
<proteinExistence type="predicted"/>
<organism evidence="2 3">
    <name type="scientific">Roseovarius indicus</name>
    <dbReference type="NCBI Taxonomy" id="540747"/>
    <lineage>
        <taxon>Bacteria</taxon>
        <taxon>Pseudomonadati</taxon>
        <taxon>Pseudomonadota</taxon>
        <taxon>Alphaproteobacteria</taxon>
        <taxon>Rhodobacterales</taxon>
        <taxon>Roseobacteraceae</taxon>
        <taxon>Roseovarius</taxon>
    </lineage>
</organism>
<dbReference type="SUPFAM" id="SSF75304">
    <property type="entry name" value="Amidase signature (AS) enzymes"/>
    <property type="match status" value="1"/>
</dbReference>
<dbReference type="EC" id="6.3.5.-" evidence="2"/>
<feature type="domain" description="Amidase" evidence="1">
    <location>
        <begin position="47"/>
        <end position="470"/>
    </location>
</feature>
<dbReference type="EMBL" id="CP031598">
    <property type="protein sequence ID" value="QEW24245.1"/>
    <property type="molecule type" value="Genomic_DNA"/>
</dbReference>
<dbReference type="InterPro" id="IPR020556">
    <property type="entry name" value="Amidase_CS"/>
</dbReference>